<evidence type="ECO:0000259" key="1">
    <source>
        <dbReference type="Pfam" id="PF18864"/>
    </source>
</evidence>
<dbReference type="RefSeq" id="WP_115056983.1">
    <property type="nucleotide sequence ID" value="NZ_UGJF01000001.1"/>
</dbReference>
<protein>
    <recommendedName>
        <fullName evidence="1">AbiTii domain-containing protein</fullName>
    </recommendedName>
</protein>
<dbReference type="InterPro" id="IPR041304">
    <property type="entry name" value="AbiTii"/>
</dbReference>
<accession>A0A377Q0G8</accession>
<reference evidence="2 3" key="1">
    <citation type="submission" date="2018-06" db="EMBL/GenBank/DDBJ databases">
        <authorList>
            <consortium name="Pathogen Informatics"/>
            <person name="Doyle S."/>
        </authorList>
    </citation>
    <scope>NUCLEOTIDE SEQUENCE [LARGE SCALE GENOMIC DNA]</scope>
    <source>
        <strain evidence="2 3">NCTC13156</strain>
    </source>
</reference>
<gene>
    <name evidence="2" type="ORF">NCTC13156_01106</name>
</gene>
<name>A0A377Q0G8_9HELI</name>
<evidence type="ECO:0000313" key="3">
    <source>
        <dbReference type="Proteomes" id="UP000255269"/>
    </source>
</evidence>
<dbReference type="AlphaFoldDB" id="A0A377Q0G8"/>
<dbReference type="EMBL" id="UGJF01000001">
    <property type="protein sequence ID" value="STQ88269.1"/>
    <property type="molecule type" value="Genomic_DNA"/>
</dbReference>
<organism evidence="2 3">
    <name type="scientific">Helicobacter pullorum</name>
    <dbReference type="NCBI Taxonomy" id="35818"/>
    <lineage>
        <taxon>Bacteria</taxon>
        <taxon>Pseudomonadati</taxon>
        <taxon>Campylobacterota</taxon>
        <taxon>Epsilonproteobacteria</taxon>
        <taxon>Campylobacterales</taxon>
        <taxon>Helicobacteraceae</taxon>
        <taxon>Helicobacter</taxon>
    </lineage>
</organism>
<evidence type="ECO:0000313" key="2">
    <source>
        <dbReference type="EMBL" id="STQ88269.1"/>
    </source>
</evidence>
<feature type="domain" description="AbiTii" evidence="1">
    <location>
        <begin position="5"/>
        <end position="189"/>
    </location>
</feature>
<dbReference type="Proteomes" id="UP000255269">
    <property type="component" value="Unassembled WGS sequence"/>
</dbReference>
<dbReference type="Pfam" id="PF18864">
    <property type="entry name" value="AbiTii"/>
    <property type="match status" value="1"/>
</dbReference>
<proteinExistence type="predicted"/>
<sequence>MPKSKLIKELVSGEISLENTLYRLIVLAKDIDDKELENWAKNEVQGYKNEDKIPDYREVAPHYIGTFRVGNALYQNSPLPMVFLKKFSPEQQKTFCIARINNPISLIEFVIQEKNELTFPIAPENLHFFASGTNVEIMSGKRKIDISKLIDIVSCVKTKAINILCELERNFGCLDDMDISNNDNETTSLVIQNIGKIIHCNTNNEIEIGDNNEIIKSNLTQSEK</sequence>